<reference evidence="17" key="2">
    <citation type="submission" date="2020-09" db="EMBL/GenBank/DDBJ databases">
        <authorList>
            <person name="Sun Q."/>
            <person name="Ohkuma M."/>
        </authorList>
    </citation>
    <scope>NUCLEOTIDE SEQUENCE</scope>
    <source>
        <strain evidence="17">JCM 3090</strain>
    </source>
</reference>
<dbReference type="SUPFAM" id="SSF53187">
    <property type="entry name" value="Zn-dependent exopeptidases"/>
    <property type="match status" value="1"/>
</dbReference>
<proteinExistence type="inferred from homology"/>
<comment type="similarity">
    <text evidence="2 14">Belongs to the peptidase M14 family.</text>
</comment>
<evidence type="ECO:0000313" key="18">
    <source>
        <dbReference type="Proteomes" id="UP000649739"/>
    </source>
</evidence>
<reference evidence="17" key="1">
    <citation type="journal article" date="2014" name="Int. J. Syst. Evol. Microbiol.">
        <title>Complete genome sequence of Corynebacterium casei LMG S-19264T (=DSM 44701T), isolated from a smear-ripened cheese.</title>
        <authorList>
            <consortium name="US DOE Joint Genome Institute (JGI-PGF)"/>
            <person name="Walter F."/>
            <person name="Albersmeier A."/>
            <person name="Kalinowski J."/>
            <person name="Ruckert C."/>
        </authorList>
    </citation>
    <scope>NUCLEOTIDE SEQUENCE</scope>
    <source>
        <strain evidence="17">JCM 3090</strain>
    </source>
</reference>
<dbReference type="EC" id="3.4.17.18" evidence="12"/>
<dbReference type="InterPro" id="IPR000834">
    <property type="entry name" value="Peptidase_M14"/>
</dbReference>
<dbReference type="RefSeq" id="WP_189167965.1">
    <property type="nucleotide sequence ID" value="NZ_BMQB01000001.1"/>
</dbReference>
<comment type="catalytic activity">
    <reaction evidence="10">
        <text>Releases a C-terminal residue, which may be hydrophobic or positively charged.</text>
        <dbReference type="EC" id="3.4.17.18"/>
    </reaction>
</comment>
<comment type="cofactor">
    <cofactor evidence="1">
        <name>Zn(2+)</name>
        <dbReference type="ChEBI" id="CHEBI:29105"/>
    </cofactor>
</comment>
<dbReference type="Gene3D" id="3.40.630.10">
    <property type="entry name" value="Zn peptidases"/>
    <property type="match status" value="1"/>
</dbReference>
<keyword evidence="7" id="KW-0378">Hydrolase</keyword>
<evidence type="ECO:0000313" key="17">
    <source>
        <dbReference type="EMBL" id="GGJ74531.1"/>
    </source>
</evidence>
<dbReference type="Pfam" id="PF00246">
    <property type="entry name" value="Peptidase_M14"/>
    <property type="match status" value="1"/>
</dbReference>
<keyword evidence="6 15" id="KW-0732">Signal</keyword>
<dbReference type="AlphaFoldDB" id="A0A8J3F720"/>
<dbReference type="PROSITE" id="PS52035">
    <property type="entry name" value="PEPTIDASE_M14"/>
    <property type="match status" value="1"/>
</dbReference>
<evidence type="ECO:0000256" key="13">
    <source>
        <dbReference type="ARBA" id="ARBA00074273"/>
    </source>
</evidence>
<evidence type="ECO:0000256" key="8">
    <source>
        <dbReference type="ARBA" id="ARBA00022833"/>
    </source>
</evidence>
<dbReference type="GO" id="GO:0008270">
    <property type="term" value="F:zinc ion binding"/>
    <property type="evidence" value="ECO:0007669"/>
    <property type="project" value="InterPro"/>
</dbReference>
<evidence type="ECO:0000256" key="12">
    <source>
        <dbReference type="ARBA" id="ARBA00066554"/>
    </source>
</evidence>
<feature type="active site" description="Proton donor/acceptor" evidence="14">
    <location>
        <position position="415"/>
    </location>
</feature>
<dbReference type="PANTHER" id="PTHR11705:SF143">
    <property type="entry name" value="SLL0236 PROTEIN"/>
    <property type="match status" value="1"/>
</dbReference>
<evidence type="ECO:0000259" key="16">
    <source>
        <dbReference type="PROSITE" id="PS52035"/>
    </source>
</evidence>
<evidence type="ECO:0000256" key="7">
    <source>
        <dbReference type="ARBA" id="ARBA00022801"/>
    </source>
</evidence>
<dbReference type="FunFam" id="3.40.630.10:FF:000084">
    <property type="entry name" value="Carboxypeptidase B2"/>
    <property type="match status" value="1"/>
</dbReference>
<dbReference type="GO" id="GO:0004181">
    <property type="term" value="F:metallocarboxypeptidase activity"/>
    <property type="evidence" value="ECO:0007669"/>
    <property type="project" value="InterPro"/>
</dbReference>
<evidence type="ECO:0000256" key="9">
    <source>
        <dbReference type="ARBA" id="ARBA00023049"/>
    </source>
</evidence>
<accession>A0A8J3F720</accession>
<keyword evidence="3" id="KW-0121">Carboxypeptidase</keyword>
<dbReference type="EMBL" id="BMQB01000001">
    <property type="protein sequence ID" value="GGJ74531.1"/>
    <property type="molecule type" value="Genomic_DNA"/>
</dbReference>
<feature type="signal peptide" evidence="15">
    <location>
        <begin position="1"/>
        <end position="38"/>
    </location>
</feature>
<evidence type="ECO:0000256" key="2">
    <source>
        <dbReference type="ARBA" id="ARBA00005988"/>
    </source>
</evidence>
<evidence type="ECO:0000256" key="1">
    <source>
        <dbReference type="ARBA" id="ARBA00001947"/>
    </source>
</evidence>
<sequence length="457" mass="48428">MTTPPTAQRKRARTLIAAGAAAIAVALPIAGTQTIAHADTVAAANPDGEGYFLVQSPAGVQTGVLAEMLETAGFDLVGHGDSAAGVGVIGDRSTPAKLAARGLTATYTGPLYQPVPRSFRANADTYYGGYHTSEGHEKHNAAVASAHPELVKKYVIGQSWKKSAGKGGHDIEALCITKIGSGDCELTNTNKKPKFTLMSQMHSRELASGELSYMFIDQLVNNYGKDSEVTALLDSTEVWVIPIANPDGVDIVSSNSSKPVMQRKNAHENGCSGTGLGTDLNRNSDYHWDVNQGTKCSETYPGTGPDSEPETKGIEGLLKKIYRDTKPDSDNSPATKDTTGVFLTVHSYSQLNIFPYGWTNNNAPNHADLKAIADAMAQHNRYQVVHGDGGLNYFAPGATDDWVYGKLGVPGYTIEIGPGSGSCGGFAPAYSCMQNFWKLNYPAYVAAAKAAAKPYKG</sequence>
<protein>
    <recommendedName>
        <fullName evidence="13">Zinc carboxypeptidase</fullName>
        <ecNumber evidence="12">3.4.17.18</ecNumber>
    </recommendedName>
</protein>
<evidence type="ECO:0000256" key="3">
    <source>
        <dbReference type="ARBA" id="ARBA00022645"/>
    </source>
</evidence>
<evidence type="ECO:0000256" key="15">
    <source>
        <dbReference type="SAM" id="SignalP"/>
    </source>
</evidence>
<feature type="chain" id="PRO_5035150449" description="Zinc carboxypeptidase" evidence="15">
    <location>
        <begin position="39"/>
        <end position="457"/>
    </location>
</feature>
<evidence type="ECO:0000256" key="4">
    <source>
        <dbReference type="ARBA" id="ARBA00022670"/>
    </source>
</evidence>
<evidence type="ECO:0000256" key="11">
    <source>
        <dbReference type="ARBA" id="ARBA00055464"/>
    </source>
</evidence>
<evidence type="ECO:0000256" key="10">
    <source>
        <dbReference type="ARBA" id="ARBA00050859"/>
    </source>
</evidence>
<dbReference type="GO" id="GO:0005615">
    <property type="term" value="C:extracellular space"/>
    <property type="evidence" value="ECO:0007669"/>
    <property type="project" value="TreeGrafter"/>
</dbReference>
<organism evidence="17 18">
    <name type="scientific">Pilimelia anulata</name>
    <dbReference type="NCBI Taxonomy" id="53371"/>
    <lineage>
        <taxon>Bacteria</taxon>
        <taxon>Bacillati</taxon>
        <taxon>Actinomycetota</taxon>
        <taxon>Actinomycetes</taxon>
        <taxon>Micromonosporales</taxon>
        <taxon>Micromonosporaceae</taxon>
        <taxon>Pilimelia</taxon>
    </lineage>
</organism>
<evidence type="ECO:0000256" key="5">
    <source>
        <dbReference type="ARBA" id="ARBA00022723"/>
    </source>
</evidence>
<keyword evidence="18" id="KW-1185">Reference proteome</keyword>
<dbReference type="SMART" id="SM00631">
    <property type="entry name" value="Zn_pept"/>
    <property type="match status" value="1"/>
</dbReference>
<dbReference type="Proteomes" id="UP000649739">
    <property type="component" value="Unassembled WGS sequence"/>
</dbReference>
<keyword evidence="4" id="KW-0645">Protease</keyword>
<name>A0A8J3F720_9ACTN</name>
<gene>
    <name evidence="17" type="ORF">GCM10010123_00680</name>
</gene>
<dbReference type="InterPro" id="IPR057247">
    <property type="entry name" value="CARBOXYPEPT_ZN_2"/>
</dbReference>
<evidence type="ECO:0000256" key="14">
    <source>
        <dbReference type="PROSITE-ProRule" id="PRU01379"/>
    </source>
</evidence>
<comment type="caution">
    <text evidence="17">The sequence shown here is derived from an EMBL/GenBank/DDBJ whole genome shotgun (WGS) entry which is preliminary data.</text>
</comment>
<dbReference type="PRINTS" id="PR00765">
    <property type="entry name" value="CRBOXYPTASEA"/>
</dbReference>
<dbReference type="PROSITE" id="PS00133">
    <property type="entry name" value="CARBOXYPEPT_ZN_2"/>
    <property type="match status" value="1"/>
</dbReference>
<keyword evidence="5" id="KW-0479">Metal-binding</keyword>
<dbReference type="GO" id="GO:0006508">
    <property type="term" value="P:proteolysis"/>
    <property type="evidence" value="ECO:0007669"/>
    <property type="project" value="UniProtKB-KW"/>
</dbReference>
<comment type="function">
    <text evidence="11">Carboxypeptidase that possesses the specificities of both mammalian Cpase A and B. Thus shows broad substrate specificity, being able to cleave Cbz-Gly-Leu, Cbz-Gly-Val, Cbz-Gly-Phe, Cbz-Gly-Lys and Bz-Gly-Arg in vitro.</text>
</comment>
<keyword evidence="8" id="KW-0862">Zinc</keyword>
<keyword evidence="9" id="KW-0482">Metalloprotease</keyword>
<feature type="domain" description="Peptidase M14" evidence="16">
    <location>
        <begin position="129"/>
        <end position="451"/>
    </location>
</feature>
<evidence type="ECO:0000256" key="6">
    <source>
        <dbReference type="ARBA" id="ARBA00022729"/>
    </source>
</evidence>
<dbReference type="PANTHER" id="PTHR11705">
    <property type="entry name" value="PROTEASE FAMILY M14 CARBOXYPEPTIDASE A,B"/>
    <property type="match status" value="1"/>
</dbReference>